<evidence type="ECO:0000256" key="2">
    <source>
        <dbReference type="ARBA" id="ARBA00022692"/>
    </source>
</evidence>
<feature type="domain" description="G-protein coupled receptors family 1 profile" evidence="9">
    <location>
        <begin position="33"/>
        <end position="142"/>
    </location>
</feature>
<protein>
    <submittedName>
        <fullName evidence="10">Neuromedin-U receptor 1</fullName>
    </submittedName>
</protein>
<dbReference type="PANTHER" id="PTHR24243">
    <property type="entry name" value="G-PROTEIN COUPLED RECEPTOR"/>
    <property type="match status" value="1"/>
</dbReference>
<keyword evidence="7" id="KW-0807">Transducer</keyword>
<evidence type="ECO:0000256" key="5">
    <source>
        <dbReference type="ARBA" id="ARBA00023136"/>
    </source>
</evidence>
<dbReference type="PANTHER" id="PTHR24243:SF109">
    <property type="entry name" value="NEUROMEDIN-U RECEPTOR 1"/>
    <property type="match status" value="1"/>
</dbReference>
<feature type="transmembrane region" description="Helical" evidence="8">
    <location>
        <begin position="28"/>
        <end position="55"/>
    </location>
</feature>
<evidence type="ECO:0000313" key="11">
    <source>
        <dbReference type="Proteomes" id="UP000028990"/>
    </source>
</evidence>
<proteinExistence type="predicted"/>
<keyword evidence="3 8" id="KW-1133">Transmembrane helix</keyword>
<dbReference type="GO" id="GO:0008188">
    <property type="term" value="F:neuropeptide receptor activity"/>
    <property type="evidence" value="ECO:0007669"/>
    <property type="project" value="TreeGrafter"/>
</dbReference>
<evidence type="ECO:0000256" key="1">
    <source>
        <dbReference type="ARBA" id="ARBA00004141"/>
    </source>
</evidence>
<organism evidence="10 11">
    <name type="scientific">Fukomys damarensis</name>
    <name type="common">Damaraland mole rat</name>
    <name type="synonym">Cryptomys damarensis</name>
    <dbReference type="NCBI Taxonomy" id="885580"/>
    <lineage>
        <taxon>Eukaryota</taxon>
        <taxon>Metazoa</taxon>
        <taxon>Chordata</taxon>
        <taxon>Craniata</taxon>
        <taxon>Vertebrata</taxon>
        <taxon>Euteleostomi</taxon>
        <taxon>Mammalia</taxon>
        <taxon>Eutheria</taxon>
        <taxon>Euarchontoglires</taxon>
        <taxon>Glires</taxon>
        <taxon>Rodentia</taxon>
        <taxon>Hystricomorpha</taxon>
        <taxon>Bathyergidae</taxon>
        <taxon>Fukomys</taxon>
    </lineage>
</organism>
<dbReference type="PROSITE" id="PS50262">
    <property type="entry name" value="G_PROTEIN_RECEP_F1_2"/>
    <property type="match status" value="1"/>
</dbReference>
<dbReference type="InterPro" id="IPR000276">
    <property type="entry name" value="GPCR_Rhodpsn"/>
</dbReference>
<evidence type="ECO:0000313" key="10">
    <source>
        <dbReference type="EMBL" id="KFO30086.1"/>
    </source>
</evidence>
<feature type="transmembrane region" description="Helical" evidence="8">
    <location>
        <begin position="119"/>
        <end position="144"/>
    </location>
</feature>
<dbReference type="SUPFAM" id="SSF81321">
    <property type="entry name" value="Family A G protein-coupled receptor-like"/>
    <property type="match status" value="2"/>
</dbReference>
<dbReference type="Gene3D" id="1.20.1070.10">
    <property type="entry name" value="Rhodopsin 7-helix transmembrane proteins"/>
    <property type="match status" value="2"/>
</dbReference>
<feature type="transmembrane region" description="Helical" evidence="8">
    <location>
        <begin position="81"/>
        <end position="99"/>
    </location>
</feature>
<evidence type="ECO:0000256" key="6">
    <source>
        <dbReference type="ARBA" id="ARBA00023170"/>
    </source>
</evidence>
<keyword evidence="6 10" id="KW-0675">Receptor</keyword>
<dbReference type="PRINTS" id="PR00237">
    <property type="entry name" value="GPCRRHODOPSN"/>
</dbReference>
<evidence type="ECO:0000256" key="3">
    <source>
        <dbReference type="ARBA" id="ARBA00022989"/>
    </source>
</evidence>
<keyword evidence="4" id="KW-0297">G-protein coupled receptor</keyword>
<reference evidence="10 11" key="1">
    <citation type="submission" date="2013-11" db="EMBL/GenBank/DDBJ databases">
        <title>The Damaraland mole rat (Fukomys damarensis) genome and evolution of African mole rats.</title>
        <authorList>
            <person name="Gladyshev V.N."/>
            <person name="Fang X."/>
        </authorList>
    </citation>
    <scope>NUCLEOTIDE SEQUENCE [LARGE SCALE GENOMIC DNA]</scope>
    <source>
        <tissue evidence="10">Liver</tissue>
    </source>
</reference>
<evidence type="ECO:0000256" key="8">
    <source>
        <dbReference type="SAM" id="Phobius"/>
    </source>
</evidence>
<keyword evidence="2 8" id="KW-0812">Transmembrane</keyword>
<keyword evidence="5 8" id="KW-0472">Membrane</keyword>
<dbReference type="AlphaFoldDB" id="A0A091E4R2"/>
<dbReference type="EMBL" id="KN122502">
    <property type="protein sequence ID" value="KFO30086.1"/>
    <property type="molecule type" value="Genomic_DNA"/>
</dbReference>
<evidence type="ECO:0000259" key="9">
    <source>
        <dbReference type="PROSITE" id="PS50262"/>
    </source>
</evidence>
<evidence type="ECO:0000256" key="4">
    <source>
        <dbReference type="ARBA" id="ARBA00023040"/>
    </source>
</evidence>
<dbReference type="eggNOG" id="KOG3656">
    <property type="taxonomic scope" value="Eukaryota"/>
</dbReference>
<dbReference type="Pfam" id="PF00001">
    <property type="entry name" value="7tm_1"/>
    <property type="match status" value="1"/>
</dbReference>
<dbReference type="Proteomes" id="UP000028990">
    <property type="component" value="Unassembled WGS sequence"/>
</dbReference>
<sequence>MADFDPEDLNLTHEALRLKYLGPQQTELFAPICAAYLLIFAVGTVGNALTCVVILSRRAMRSATNLYLLSLALRDGSRTQVTKMLFVLVVVFGICWAPFHADRLMWSFVSQWTEELVLAFQYVHIVSGAFFYLSSATNPVLYSLMSSRFRENFREALGLGPRGHHRAHRVSYSLSRVTTGSILCDLGSQDTGPSPWLRTVALRARESPSPPESSPEAAASP</sequence>
<gene>
    <name evidence="10" type="ORF">H920_08498</name>
</gene>
<dbReference type="STRING" id="885580.ENSFDAP00000002586"/>
<evidence type="ECO:0000256" key="7">
    <source>
        <dbReference type="ARBA" id="ARBA00023224"/>
    </source>
</evidence>
<dbReference type="InterPro" id="IPR017452">
    <property type="entry name" value="GPCR_Rhodpsn_7TM"/>
</dbReference>
<dbReference type="GO" id="GO:0005886">
    <property type="term" value="C:plasma membrane"/>
    <property type="evidence" value="ECO:0007669"/>
    <property type="project" value="TreeGrafter"/>
</dbReference>
<name>A0A091E4R2_FUKDA</name>
<comment type="subcellular location">
    <subcellularLocation>
        <location evidence="1">Membrane</location>
        <topology evidence="1">Multi-pass membrane protein</topology>
    </subcellularLocation>
</comment>
<keyword evidence="11" id="KW-1185">Reference proteome</keyword>
<accession>A0A091E4R2</accession>